<evidence type="ECO:0000313" key="3">
    <source>
        <dbReference type="Proteomes" id="UP000011713"/>
    </source>
</evidence>
<proteinExistence type="predicted"/>
<protein>
    <submittedName>
        <fullName evidence="2">Uncharacterized protein</fullName>
    </submittedName>
</protein>
<feature type="transmembrane region" description="Helical" evidence="1">
    <location>
        <begin position="12"/>
        <end position="36"/>
    </location>
</feature>
<sequence length="73" mass="8408">MLSTPDVRSLTLFRYYFIIKLQVVSSIICLLTWLSLFDTPHTVYKPDIGTTGIKLLTILSLRYIYSASFSIRC</sequence>
<dbReference type="AlphaFoldDB" id="M4BVE4"/>
<evidence type="ECO:0000256" key="1">
    <source>
        <dbReference type="SAM" id="Phobius"/>
    </source>
</evidence>
<dbReference type="EnsemblProtists" id="HpaT810486">
    <property type="protein sequence ID" value="HpaP810486"/>
    <property type="gene ID" value="HpaG810486"/>
</dbReference>
<reference evidence="2" key="2">
    <citation type="submission" date="2015-06" db="UniProtKB">
        <authorList>
            <consortium name="EnsemblProtists"/>
        </authorList>
    </citation>
    <scope>IDENTIFICATION</scope>
    <source>
        <strain evidence="2">Emoy2</strain>
    </source>
</reference>
<dbReference type="EMBL" id="JH597979">
    <property type="status" value="NOT_ANNOTATED_CDS"/>
    <property type="molecule type" value="Genomic_DNA"/>
</dbReference>
<dbReference type="Proteomes" id="UP000011713">
    <property type="component" value="Unassembled WGS sequence"/>
</dbReference>
<evidence type="ECO:0000313" key="2">
    <source>
        <dbReference type="EnsemblProtists" id="HpaP810486"/>
    </source>
</evidence>
<keyword evidence="1" id="KW-0472">Membrane</keyword>
<dbReference type="InParanoid" id="M4BVE4"/>
<keyword evidence="1" id="KW-0812">Transmembrane</keyword>
<dbReference type="HOGENOM" id="CLU_2710097_0_0_1"/>
<organism evidence="2 3">
    <name type="scientific">Hyaloperonospora arabidopsidis (strain Emoy2)</name>
    <name type="common">Downy mildew agent</name>
    <name type="synonym">Peronospora arabidopsidis</name>
    <dbReference type="NCBI Taxonomy" id="559515"/>
    <lineage>
        <taxon>Eukaryota</taxon>
        <taxon>Sar</taxon>
        <taxon>Stramenopiles</taxon>
        <taxon>Oomycota</taxon>
        <taxon>Peronosporomycetes</taxon>
        <taxon>Peronosporales</taxon>
        <taxon>Peronosporaceae</taxon>
        <taxon>Hyaloperonospora</taxon>
    </lineage>
</organism>
<accession>M4BVE4</accession>
<keyword evidence="1" id="KW-1133">Transmembrane helix</keyword>
<reference evidence="3" key="1">
    <citation type="journal article" date="2010" name="Science">
        <title>Signatures of adaptation to obligate biotrophy in the Hyaloperonospora arabidopsidis genome.</title>
        <authorList>
            <person name="Baxter L."/>
            <person name="Tripathy S."/>
            <person name="Ishaque N."/>
            <person name="Boot N."/>
            <person name="Cabral A."/>
            <person name="Kemen E."/>
            <person name="Thines M."/>
            <person name="Ah-Fong A."/>
            <person name="Anderson R."/>
            <person name="Badejoko W."/>
            <person name="Bittner-Eddy P."/>
            <person name="Boore J.L."/>
            <person name="Chibucos M.C."/>
            <person name="Coates M."/>
            <person name="Dehal P."/>
            <person name="Delehaunty K."/>
            <person name="Dong S."/>
            <person name="Downton P."/>
            <person name="Dumas B."/>
            <person name="Fabro G."/>
            <person name="Fronick C."/>
            <person name="Fuerstenberg S.I."/>
            <person name="Fulton L."/>
            <person name="Gaulin E."/>
            <person name="Govers F."/>
            <person name="Hughes L."/>
            <person name="Humphray S."/>
            <person name="Jiang R.H."/>
            <person name="Judelson H."/>
            <person name="Kamoun S."/>
            <person name="Kyung K."/>
            <person name="Meijer H."/>
            <person name="Minx P."/>
            <person name="Morris P."/>
            <person name="Nelson J."/>
            <person name="Phuntumart V."/>
            <person name="Qutob D."/>
            <person name="Rehmany A."/>
            <person name="Rougon-Cardoso A."/>
            <person name="Ryden P."/>
            <person name="Torto-Alalibo T."/>
            <person name="Studholme D."/>
            <person name="Wang Y."/>
            <person name="Win J."/>
            <person name="Wood J."/>
            <person name="Clifton S.W."/>
            <person name="Rogers J."/>
            <person name="Van den Ackerveken G."/>
            <person name="Jones J.D."/>
            <person name="McDowell J.M."/>
            <person name="Beynon J."/>
            <person name="Tyler B.M."/>
        </authorList>
    </citation>
    <scope>NUCLEOTIDE SEQUENCE [LARGE SCALE GENOMIC DNA]</scope>
    <source>
        <strain evidence="3">Emoy2</strain>
    </source>
</reference>
<name>M4BVE4_HYAAE</name>
<keyword evidence="3" id="KW-1185">Reference proteome</keyword>
<dbReference type="VEuPathDB" id="FungiDB:HpaG810486"/>